<evidence type="ECO:0000313" key="9">
    <source>
        <dbReference type="Proteomes" id="UP000078358"/>
    </source>
</evidence>
<keyword evidence="3" id="KW-0997">Cell inner membrane</keyword>
<evidence type="ECO:0000256" key="7">
    <source>
        <dbReference type="HAMAP-Rule" id="MF_00672"/>
    </source>
</evidence>
<comment type="similarity">
    <text evidence="7">Belongs to the UPF0761 family.</text>
</comment>
<evidence type="ECO:0000256" key="6">
    <source>
        <dbReference type="ARBA" id="ARBA00023136"/>
    </source>
</evidence>
<keyword evidence="2 7" id="KW-1003">Cell membrane</keyword>
<dbReference type="PIRSF" id="PIRSF035875">
    <property type="entry name" value="RNase_BN"/>
    <property type="match status" value="1"/>
</dbReference>
<dbReference type="Proteomes" id="UP000078358">
    <property type="component" value="Unassembled WGS sequence"/>
</dbReference>
<feature type="transmembrane region" description="Helical" evidence="7">
    <location>
        <begin position="172"/>
        <end position="193"/>
    </location>
</feature>
<dbReference type="InterPro" id="IPR017039">
    <property type="entry name" value="Virul_fac_BrkB"/>
</dbReference>
<dbReference type="NCBIfam" id="TIGR00765">
    <property type="entry name" value="yihY_not_rbn"/>
    <property type="match status" value="1"/>
</dbReference>
<feature type="transmembrane region" description="Helical" evidence="7">
    <location>
        <begin position="128"/>
        <end position="152"/>
    </location>
</feature>
<keyword evidence="6 7" id="KW-0472">Membrane</keyword>
<organism evidence="8 9">
    <name type="scientific">Bibersteinia trehalosi Y31</name>
    <dbReference type="NCBI Taxonomy" id="1261658"/>
    <lineage>
        <taxon>Bacteria</taxon>
        <taxon>Pseudomonadati</taxon>
        <taxon>Pseudomonadota</taxon>
        <taxon>Gammaproteobacteria</taxon>
        <taxon>Pasteurellales</taxon>
        <taxon>Pasteurellaceae</taxon>
        <taxon>Bibersteinia</taxon>
    </lineage>
</organism>
<comment type="caution">
    <text evidence="8">The sequence shown here is derived from an EMBL/GenBank/DDBJ whole genome shotgun (WGS) entry which is preliminary data.</text>
</comment>
<comment type="subcellular location">
    <subcellularLocation>
        <location evidence="1 7">Cell membrane</location>
        <topology evidence="1 7">Multi-pass membrane protein</topology>
    </subcellularLocation>
</comment>
<proteinExistence type="inferred from homology"/>
<gene>
    <name evidence="8" type="ORF">F480_04960</name>
</gene>
<dbReference type="HAMAP" id="MF_00672">
    <property type="entry name" value="UPF0761"/>
    <property type="match status" value="1"/>
</dbReference>
<dbReference type="PANTHER" id="PTHR30213:SF0">
    <property type="entry name" value="UPF0761 MEMBRANE PROTEIN YIHY"/>
    <property type="match status" value="1"/>
</dbReference>
<comment type="caution">
    <text evidence="7">Lacks conserved residue(s) required for the propagation of feature annotation.</text>
</comment>
<feature type="transmembrane region" description="Helical" evidence="7">
    <location>
        <begin position="20"/>
        <end position="48"/>
    </location>
</feature>
<keyword evidence="5 7" id="KW-1133">Transmembrane helix</keyword>
<protein>
    <recommendedName>
        <fullName evidence="7">UPF0761 membrane protein F480_04960</fullName>
    </recommendedName>
</protein>
<feature type="transmembrane region" description="Helical" evidence="7">
    <location>
        <begin position="205"/>
        <end position="225"/>
    </location>
</feature>
<name>A0A179CW70_BIBTR</name>
<evidence type="ECO:0000256" key="1">
    <source>
        <dbReference type="ARBA" id="ARBA00004651"/>
    </source>
</evidence>
<dbReference type="InterPro" id="IPR023679">
    <property type="entry name" value="UPF0761_bac"/>
</dbReference>
<evidence type="ECO:0000256" key="5">
    <source>
        <dbReference type="ARBA" id="ARBA00022989"/>
    </source>
</evidence>
<evidence type="ECO:0000313" key="8">
    <source>
        <dbReference type="EMBL" id="OAQ13778.1"/>
    </source>
</evidence>
<dbReference type="PANTHER" id="PTHR30213">
    <property type="entry name" value="INNER MEMBRANE PROTEIN YHJD"/>
    <property type="match status" value="1"/>
</dbReference>
<dbReference type="EMBL" id="JACI01000002">
    <property type="protein sequence ID" value="OAQ13778.1"/>
    <property type="molecule type" value="Genomic_DNA"/>
</dbReference>
<dbReference type="AlphaFoldDB" id="A0A179CW70"/>
<dbReference type="NCBIfam" id="NF002457">
    <property type="entry name" value="PRK01637.1"/>
    <property type="match status" value="1"/>
</dbReference>
<keyword evidence="4 7" id="KW-0812">Transmembrane</keyword>
<feature type="transmembrane region" description="Helical" evidence="7">
    <location>
        <begin position="89"/>
        <end position="108"/>
    </location>
</feature>
<evidence type="ECO:0000256" key="4">
    <source>
        <dbReference type="ARBA" id="ARBA00022692"/>
    </source>
</evidence>
<dbReference type="Pfam" id="PF03631">
    <property type="entry name" value="Virul_fac_BrkB"/>
    <property type="match status" value="1"/>
</dbReference>
<sequence>MKNWINFAKLFARRMQENRVGIYAGYLTYSTLLSIVPLIMVAFSVFALSPIFDDAASQLKEYVYDNFAPNAGAMVQTYLELFVSNSKKMGIVSILGLVVVAVMLISNIDKAFNEMWQNTPKRPPVRSFLVYLGILIFAPLMAGASIAVSTYLLSLQMFDLQGIEEIISLKIYLLKFVPFLLTWLMFTMIYKLVPNTTVKFKHAALGALFAGVFFTLGKQLFIWYITTFPSYQAIYGALATIPIMFVWVQLSWKVVLLGGQFASVLKEVEQNKIENGQG</sequence>
<evidence type="ECO:0000256" key="2">
    <source>
        <dbReference type="ARBA" id="ARBA00022475"/>
    </source>
</evidence>
<reference evidence="8 9" key="1">
    <citation type="submission" date="2014-01" db="EMBL/GenBank/DDBJ databases">
        <authorList>
            <person name="Zuccon D."/>
        </authorList>
    </citation>
    <scope>NUCLEOTIDE SEQUENCE [LARGE SCALE GENOMIC DNA]</scope>
    <source>
        <strain evidence="8 9">Y31</strain>
    </source>
</reference>
<dbReference type="PATRIC" id="fig|1261658.3.peg.983"/>
<evidence type="ECO:0000256" key="3">
    <source>
        <dbReference type="ARBA" id="ARBA00022519"/>
    </source>
</evidence>
<accession>A0A179CW70</accession>
<dbReference type="GO" id="GO:0005886">
    <property type="term" value="C:plasma membrane"/>
    <property type="evidence" value="ECO:0007669"/>
    <property type="project" value="UniProtKB-SubCell"/>
</dbReference>
<dbReference type="RefSeq" id="WP_064318406.1">
    <property type="nucleotide sequence ID" value="NZ_JACI01000002.1"/>
</dbReference>